<name>A0A660CBB9_9PSEU</name>
<proteinExistence type="predicted"/>
<gene>
    <name evidence="2" type="ORF">JD82_02721</name>
</gene>
<dbReference type="Proteomes" id="UP000317303">
    <property type="component" value="Unassembled WGS sequence"/>
</dbReference>
<evidence type="ECO:0000259" key="1">
    <source>
        <dbReference type="Pfam" id="PF02698"/>
    </source>
</evidence>
<dbReference type="AlphaFoldDB" id="A0A660CBB9"/>
<reference evidence="2 3" key="1">
    <citation type="submission" date="2019-07" db="EMBL/GenBank/DDBJ databases">
        <title>R&amp;d 2014.</title>
        <authorList>
            <person name="Klenk H.-P."/>
        </authorList>
    </citation>
    <scope>NUCLEOTIDE SEQUENCE [LARGE SCALE GENOMIC DNA]</scope>
    <source>
        <strain evidence="2 3">DSM 43194</strain>
    </source>
</reference>
<dbReference type="InterPro" id="IPR014729">
    <property type="entry name" value="Rossmann-like_a/b/a_fold"/>
</dbReference>
<dbReference type="InterPro" id="IPR051599">
    <property type="entry name" value="Cell_Envelope_Assoc"/>
</dbReference>
<dbReference type="InterPro" id="IPR003848">
    <property type="entry name" value="DUF218"/>
</dbReference>
<sequence length="254" mass="27740">MTTGFEARTVTGACLEAVPDQCEVAVAFSGATEWSSAVRADVETLWRFHRIDDELRPVDVAVGLGSHDGGVAVHTAELYHRGLFPLVVFTGANAPTTVERFPRGEAVHFREIALEHGVPDEAIRIETRATNTVQNIDHTRTLLAAEGITPRSVLIVSRPYQQRRAQAIAAHRWPGVDILCTGAPQDLATYVQHIGEPDRVATMLVGDTQRLDLQGRSGEIAPQQIPADVHAAYQRLIDAGYTGRLITPRTDAQR</sequence>
<accession>A0A660CBB9</accession>
<evidence type="ECO:0000313" key="2">
    <source>
        <dbReference type="EMBL" id="TWH20870.1"/>
    </source>
</evidence>
<dbReference type="EMBL" id="VLJV01000001">
    <property type="protein sequence ID" value="TWH20870.1"/>
    <property type="molecule type" value="Genomic_DNA"/>
</dbReference>
<feature type="domain" description="DUF218" evidence="1">
    <location>
        <begin position="60"/>
        <end position="175"/>
    </location>
</feature>
<dbReference type="Pfam" id="PF02698">
    <property type="entry name" value="DUF218"/>
    <property type="match status" value="1"/>
</dbReference>
<dbReference type="PANTHER" id="PTHR30336:SF20">
    <property type="entry name" value="DUF218 DOMAIN-CONTAINING PROTEIN"/>
    <property type="match status" value="1"/>
</dbReference>
<dbReference type="Gene3D" id="3.40.50.620">
    <property type="entry name" value="HUPs"/>
    <property type="match status" value="1"/>
</dbReference>
<protein>
    <submittedName>
        <fullName evidence="2">DUF218 domain-containing protein</fullName>
    </submittedName>
</protein>
<organism evidence="2 3">
    <name type="scientific">Prauserella rugosa</name>
    <dbReference type="NCBI Taxonomy" id="43354"/>
    <lineage>
        <taxon>Bacteria</taxon>
        <taxon>Bacillati</taxon>
        <taxon>Actinomycetota</taxon>
        <taxon>Actinomycetes</taxon>
        <taxon>Pseudonocardiales</taxon>
        <taxon>Pseudonocardiaceae</taxon>
        <taxon>Prauserella</taxon>
    </lineage>
</organism>
<dbReference type="CDD" id="cd06259">
    <property type="entry name" value="YdcF-like"/>
    <property type="match status" value="1"/>
</dbReference>
<dbReference type="PANTHER" id="PTHR30336">
    <property type="entry name" value="INNER MEMBRANE PROTEIN, PROBABLE PERMEASE"/>
    <property type="match status" value="1"/>
</dbReference>
<comment type="caution">
    <text evidence="2">The sequence shown here is derived from an EMBL/GenBank/DDBJ whole genome shotgun (WGS) entry which is preliminary data.</text>
</comment>
<keyword evidence="3" id="KW-1185">Reference proteome</keyword>
<evidence type="ECO:0000313" key="3">
    <source>
        <dbReference type="Proteomes" id="UP000317303"/>
    </source>
</evidence>
<dbReference type="GO" id="GO:0005886">
    <property type="term" value="C:plasma membrane"/>
    <property type="evidence" value="ECO:0007669"/>
    <property type="project" value="TreeGrafter"/>
</dbReference>